<dbReference type="AlphaFoldDB" id="A0A0B5EXX3"/>
<keyword evidence="3" id="KW-1185">Reference proteome</keyword>
<gene>
    <name evidence="2" type="ORF">SLNWT_6303</name>
</gene>
<feature type="region of interest" description="Disordered" evidence="1">
    <location>
        <begin position="1"/>
        <end position="55"/>
    </location>
</feature>
<evidence type="ECO:0000256" key="1">
    <source>
        <dbReference type="SAM" id="MobiDB-lite"/>
    </source>
</evidence>
<evidence type="ECO:0000313" key="2">
    <source>
        <dbReference type="EMBL" id="AJE86679.1"/>
    </source>
</evidence>
<reference evidence="2 3" key="1">
    <citation type="submission" date="2015-01" db="EMBL/GenBank/DDBJ databases">
        <title>Enhanced salinomycin production by adjusting the supply of polyketide extender units in Streptomyce albus DSM 41398.</title>
        <authorList>
            <person name="Lu C."/>
        </authorList>
    </citation>
    <scope>NUCLEOTIDE SEQUENCE [LARGE SCALE GENOMIC DNA]</scope>
    <source>
        <strain evidence="3">ATCC 21838 / DSM 41398 / FERM P-419 / JCM 4703 / NBRC 107858</strain>
    </source>
</reference>
<name>A0A0B5EXX3_STRA4</name>
<accession>A0A0B5EXX3</accession>
<dbReference type="EMBL" id="CP010519">
    <property type="protein sequence ID" value="AJE86679.1"/>
    <property type="molecule type" value="Genomic_DNA"/>
</dbReference>
<protein>
    <submittedName>
        <fullName evidence="2">Uncharacterized protein</fullName>
    </submittedName>
</protein>
<organism evidence="2 3">
    <name type="scientific">Streptomyces albus (strain ATCC 21838 / DSM 41398 / FERM P-419 / JCM 4703 / NBRC 107858)</name>
    <dbReference type="NCBI Taxonomy" id="1081613"/>
    <lineage>
        <taxon>Bacteria</taxon>
        <taxon>Bacillati</taxon>
        <taxon>Actinomycetota</taxon>
        <taxon>Actinomycetes</taxon>
        <taxon>Kitasatosporales</taxon>
        <taxon>Streptomycetaceae</taxon>
        <taxon>Streptomyces</taxon>
    </lineage>
</organism>
<sequence length="71" mass="6853">MVLAGVAHAGHDSSGPGRGRPAAEPGGGTREAAGSQGPRGSAAVDPGEGGCRRRRRASAALAVLPKAANLV</sequence>
<proteinExistence type="predicted"/>
<evidence type="ECO:0000313" key="3">
    <source>
        <dbReference type="Proteomes" id="UP000031523"/>
    </source>
</evidence>
<dbReference type="Proteomes" id="UP000031523">
    <property type="component" value="Chromosome"/>
</dbReference>
<dbReference type="KEGG" id="sals:SLNWT_6303"/>